<feature type="transmembrane region" description="Helical" evidence="8">
    <location>
        <begin position="136"/>
        <end position="155"/>
    </location>
</feature>
<feature type="transmembrane region" description="Helical" evidence="8">
    <location>
        <begin position="98"/>
        <end position="116"/>
    </location>
</feature>
<protein>
    <recommendedName>
        <fullName evidence="8">Gustatory receptor</fullName>
    </recommendedName>
</protein>
<evidence type="ECO:0000256" key="8">
    <source>
        <dbReference type="RuleBase" id="RU363108"/>
    </source>
</evidence>
<keyword evidence="5 8" id="KW-0472">Membrane</keyword>
<accession>A0A9P0FHM5</accession>
<sequence length="441" mass="50067">MYNQTPPANPNTLSILGADYNFNKPRRSVYLESSQSFYQRHDIRKPSRIDPKQISDFRQSDIKSLVIDGFRPMIYLLRAVGIFPIAAEGPQFLVTPQLLIYSVAVFGFVVGFIGYIKWDKVEIIRSAEGRFEEAVIDYLFTIYLVPILLNPIVWYEARKQARVVTALVDFEHIYNRTANKKLTIYVGNKPLMLTILLPVLSCVVMVITHATMVHFRLIQVIPYCYVNTVTFLIGGAWFMFCDIIGKIATKISEDFQKALKNVGPSTNVADYRALWMMLSKIIKDFGNSYAFCLIFLSLYLFLIITLTIYGLLSQIQEGLGIKDIGLTITAIFAIGLLYFVCDEAHYASNCVKAHFQKKILQVELSWMNEDAQDEINMFLRATEMNPTDISVGGFFDVNRTLFKSLLATMVTYLVVLLQFQISIPEDTSNSNITIVAAQTPS</sequence>
<keyword evidence="10" id="KW-1185">Reference proteome</keyword>
<reference evidence="9" key="1">
    <citation type="submission" date="2021-12" db="EMBL/GenBank/DDBJ databases">
        <authorList>
            <person name="King R."/>
        </authorList>
    </citation>
    <scope>NUCLEOTIDE SEQUENCE</scope>
</reference>
<dbReference type="GO" id="GO:0050909">
    <property type="term" value="P:sensory perception of taste"/>
    <property type="evidence" value="ECO:0007669"/>
    <property type="project" value="InterPro"/>
</dbReference>
<dbReference type="EMBL" id="OV121136">
    <property type="protein sequence ID" value="CAH0557210.1"/>
    <property type="molecule type" value="Genomic_DNA"/>
</dbReference>
<dbReference type="Proteomes" id="UP001154078">
    <property type="component" value="Chromosome 5"/>
</dbReference>
<feature type="transmembrane region" description="Helical" evidence="8">
    <location>
        <begin position="220"/>
        <end position="240"/>
    </location>
</feature>
<keyword evidence="6 8" id="KW-0675">Receptor</keyword>
<gene>
    <name evidence="9" type="ORF">MELIAE_LOCUS7978</name>
</gene>
<comment type="function">
    <text evidence="8">Gustatory receptor which mediates acceptance or avoidance behavior, depending on its substrates.</text>
</comment>
<evidence type="ECO:0000256" key="7">
    <source>
        <dbReference type="ARBA" id="ARBA00023224"/>
    </source>
</evidence>
<evidence type="ECO:0000256" key="3">
    <source>
        <dbReference type="ARBA" id="ARBA00022692"/>
    </source>
</evidence>
<feature type="transmembrane region" description="Helical" evidence="8">
    <location>
        <begin position="324"/>
        <end position="340"/>
    </location>
</feature>
<evidence type="ECO:0000256" key="1">
    <source>
        <dbReference type="ARBA" id="ARBA00004651"/>
    </source>
</evidence>
<keyword evidence="4 8" id="KW-1133">Transmembrane helix</keyword>
<dbReference type="GO" id="GO:0005886">
    <property type="term" value="C:plasma membrane"/>
    <property type="evidence" value="ECO:0007669"/>
    <property type="project" value="UniProtKB-SubCell"/>
</dbReference>
<evidence type="ECO:0000256" key="6">
    <source>
        <dbReference type="ARBA" id="ARBA00023170"/>
    </source>
</evidence>
<dbReference type="Pfam" id="PF08395">
    <property type="entry name" value="7tm_7"/>
    <property type="match status" value="1"/>
</dbReference>
<evidence type="ECO:0000313" key="10">
    <source>
        <dbReference type="Proteomes" id="UP001154078"/>
    </source>
</evidence>
<evidence type="ECO:0000256" key="5">
    <source>
        <dbReference type="ARBA" id="ARBA00023136"/>
    </source>
</evidence>
<dbReference type="AlphaFoldDB" id="A0A9P0FHM5"/>
<comment type="similarity">
    <text evidence="8">Belongs to the insect chemoreceptor superfamily. Gustatory receptor (GR) family.</text>
</comment>
<dbReference type="OrthoDB" id="6625921at2759"/>
<keyword evidence="7 8" id="KW-0807">Transducer</keyword>
<name>A0A9P0FHM5_BRAAE</name>
<dbReference type="GO" id="GO:0043025">
    <property type="term" value="C:neuronal cell body"/>
    <property type="evidence" value="ECO:0007669"/>
    <property type="project" value="TreeGrafter"/>
</dbReference>
<evidence type="ECO:0000256" key="2">
    <source>
        <dbReference type="ARBA" id="ARBA00022475"/>
    </source>
</evidence>
<proteinExistence type="inferred from homology"/>
<dbReference type="GO" id="GO:0030425">
    <property type="term" value="C:dendrite"/>
    <property type="evidence" value="ECO:0007669"/>
    <property type="project" value="TreeGrafter"/>
</dbReference>
<evidence type="ECO:0000256" key="4">
    <source>
        <dbReference type="ARBA" id="ARBA00022989"/>
    </source>
</evidence>
<feature type="transmembrane region" description="Helical" evidence="8">
    <location>
        <begin position="191"/>
        <end position="208"/>
    </location>
</feature>
<keyword evidence="3 8" id="KW-0812">Transmembrane</keyword>
<evidence type="ECO:0000313" key="9">
    <source>
        <dbReference type="EMBL" id="CAH0557210.1"/>
    </source>
</evidence>
<comment type="subcellular location">
    <subcellularLocation>
        <location evidence="1 8">Cell membrane</location>
        <topology evidence="1 8">Multi-pass membrane protein</topology>
    </subcellularLocation>
</comment>
<dbReference type="PANTHER" id="PTHR21143">
    <property type="entry name" value="INVERTEBRATE GUSTATORY RECEPTOR"/>
    <property type="match status" value="1"/>
</dbReference>
<dbReference type="GO" id="GO:0030424">
    <property type="term" value="C:axon"/>
    <property type="evidence" value="ECO:0007669"/>
    <property type="project" value="TreeGrafter"/>
</dbReference>
<feature type="transmembrane region" description="Helical" evidence="8">
    <location>
        <begin position="288"/>
        <end position="312"/>
    </location>
</feature>
<keyword evidence="2 8" id="KW-1003">Cell membrane</keyword>
<dbReference type="InterPro" id="IPR013604">
    <property type="entry name" value="7TM_chemorcpt"/>
</dbReference>
<dbReference type="GO" id="GO:0007165">
    <property type="term" value="P:signal transduction"/>
    <property type="evidence" value="ECO:0007669"/>
    <property type="project" value="UniProtKB-KW"/>
</dbReference>
<comment type="caution">
    <text evidence="8">Lacks conserved residue(s) required for the propagation of feature annotation.</text>
</comment>
<organism evidence="9 10">
    <name type="scientific">Brassicogethes aeneus</name>
    <name type="common">Rape pollen beetle</name>
    <name type="synonym">Meligethes aeneus</name>
    <dbReference type="NCBI Taxonomy" id="1431903"/>
    <lineage>
        <taxon>Eukaryota</taxon>
        <taxon>Metazoa</taxon>
        <taxon>Ecdysozoa</taxon>
        <taxon>Arthropoda</taxon>
        <taxon>Hexapoda</taxon>
        <taxon>Insecta</taxon>
        <taxon>Pterygota</taxon>
        <taxon>Neoptera</taxon>
        <taxon>Endopterygota</taxon>
        <taxon>Coleoptera</taxon>
        <taxon>Polyphaga</taxon>
        <taxon>Cucujiformia</taxon>
        <taxon>Nitidulidae</taxon>
        <taxon>Meligethinae</taxon>
        <taxon>Brassicogethes</taxon>
    </lineage>
</organism>
<dbReference type="PANTHER" id="PTHR21143:SF131">
    <property type="entry name" value="GUSTATORY AND ODORANT RECEPTOR 63A-RELATED"/>
    <property type="match status" value="1"/>
</dbReference>